<sequence>MQPVRHTVKAGPPSATLLACRDLALKLLTESLDGFFTQLEENYFKLAESALDRDLRDSYFQARVEAKSKKEEIIRAFREQFMDAFNQRMKSGVEGEAGRAYFKLELDADKMSLVANDDYEQNLTVTNVATAFKQKGGDTLSQLEQRLASLMPSSGGDDSEGNPLSPMAICEAFLGAFQQLESGVGARLVALRTLETELSEQVASVYKHINQYLIQQNIQPTMRRTPQRRAPSPAARPGEQAMPPQQTDGAAGSFGQGGYPQGAGAGYDPAYGVPGGGAQGGAGGRQLLSVDHSALAGFLDQLTHDFVEPQRLVRPVWFNVLDKLQQDPPTPKHSEGDIGTGGPENLLTLLRASRWAGDLNRVDTMTLELVAMLFDRLFEDPRLANAAKGLLARLQIPVLKAALLDGGFFGNKSHPARLLIDLLAEACLAWEAEPASDDPALVKYNDTVAWIATHYADDIGIFQTALEDLERFNASEGERAEEKITSEAQALLENEIKELASATASALIQARMAGQSLMSAFSSPLVNDFLLQTWHGALVAAYGPEGEAEALFATRVAAMDMLLWSIQPKRGAEERLRLVNELPAMLKTLEEGVQAAGANKEKAQAFFAELVQLHAGAIRSGMKVQPQDTAPVFQPVPATSVQPAPAIRDAIAAAEHSEDLSIPVVMEPAEPIIVPSDGLPTRGEWLEWREDNGEFRRYRLSWISPQKTRYLLTNRGGENGLGFTQIELIEHLNSGQLRRLSGTATLTEMALGQVRAQLNG</sequence>
<feature type="compositionally biased region" description="Gly residues" evidence="1">
    <location>
        <begin position="252"/>
        <end position="261"/>
    </location>
</feature>
<feature type="compositionally biased region" description="Low complexity" evidence="1">
    <location>
        <begin position="228"/>
        <end position="237"/>
    </location>
</feature>
<evidence type="ECO:0000256" key="1">
    <source>
        <dbReference type="SAM" id="MobiDB-lite"/>
    </source>
</evidence>
<feature type="region of interest" description="Disordered" evidence="1">
    <location>
        <begin position="217"/>
        <end position="261"/>
    </location>
</feature>
<dbReference type="RefSeq" id="WP_176216854.1">
    <property type="nucleotide sequence ID" value="NZ_FWXD01000008.1"/>
</dbReference>
<reference evidence="2 3" key="1">
    <citation type="submission" date="2017-04" db="EMBL/GenBank/DDBJ databases">
        <authorList>
            <person name="Afonso C.L."/>
            <person name="Miller P.J."/>
            <person name="Scott M.A."/>
            <person name="Spackman E."/>
            <person name="Goraichik I."/>
            <person name="Dimitrov K.M."/>
            <person name="Suarez D.L."/>
            <person name="Swayne D.E."/>
        </authorList>
    </citation>
    <scope>NUCLEOTIDE SEQUENCE [LARGE SCALE GENOMIC DNA]</scope>
    <source>
        <strain evidence="2 3">DSM 23236</strain>
    </source>
</reference>
<dbReference type="STRING" id="1121001.SAMN02745857_01716"/>
<evidence type="ECO:0000313" key="3">
    <source>
        <dbReference type="Proteomes" id="UP000192761"/>
    </source>
</evidence>
<dbReference type="AlphaFoldDB" id="A0A1W1XK27"/>
<name>A0A1W1XK27_9NEIS</name>
<evidence type="ECO:0008006" key="4">
    <source>
        <dbReference type="Google" id="ProtNLM"/>
    </source>
</evidence>
<dbReference type="InterPro" id="IPR012434">
    <property type="entry name" value="DUF1631"/>
</dbReference>
<dbReference type="PROSITE" id="PS51257">
    <property type="entry name" value="PROKAR_LIPOPROTEIN"/>
    <property type="match status" value="1"/>
</dbReference>
<dbReference type="EMBL" id="FWXD01000008">
    <property type="protein sequence ID" value="SMC23858.1"/>
    <property type="molecule type" value="Genomic_DNA"/>
</dbReference>
<dbReference type="Pfam" id="PF07793">
    <property type="entry name" value="DUF1631"/>
    <property type="match status" value="1"/>
</dbReference>
<evidence type="ECO:0000313" key="2">
    <source>
        <dbReference type="EMBL" id="SMC23858.1"/>
    </source>
</evidence>
<dbReference type="Proteomes" id="UP000192761">
    <property type="component" value="Unassembled WGS sequence"/>
</dbReference>
<protein>
    <recommendedName>
        <fullName evidence="4">DUF1631 domain-containing protein</fullName>
    </recommendedName>
</protein>
<accession>A0A1W1XK27</accession>
<organism evidence="2 3">
    <name type="scientific">Andreprevotia lacus DSM 23236</name>
    <dbReference type="NCBI Taxonomy" id="1121001"/>
    <lineage>
        <taxon>Bacteria</taxon>
        <taxon>Pseudomonadati</taxon>
        <taxon>Pseudomonadota</taxon>
        <taxon>Betaproteobacteria</taxon>
        <taxon>Neisseriales</taxon>
        <taxon>Chitinibacteraceae</taxon>
        <taxon>Andreprevotia</taxon>
    </lineage>
</organism>
<proteinExistence type="predicted"/>
<gene>
    <name evidence="2" type="ORF">SAMN02745857_01716</name>
</gene>
<keyword evidence="3" id="KW-1185">Reference proteome</keyword>